<keyword evidence="3" id="KW-1185">Reference proteome</keyword>
<evidence type="ECO:0000313" key="2">
    <source>
        <dbReference type="EMBL" id="KAJ4397205.1"/>
    </source>
</evidence>
<dbReference type="InterPro" id="IPR002925">
    <property type="entry name" value="Dienelactn_hydro"/>
</dbReference>
<name>A0A9W9D2L5_9PEZI</name>
<protein>
    <recommendedName>
        <fullName evidence="1">Dienelactone hydrolase domain-containing protein</fullName>
    </recommendedName>
</protein>
<gene>
    <name evidence="2" type="ORF">N0V93_001429</name>
</gene>
<sequence length="259" mass="29246">MPDKSYLAQPPGECCFKGTIHDGEPRGTVEQVASIDTYIVHPPEGKANGNVVIYFPDVWGFFKNGFLIMDGFADAGYLTVGLDYFFGDPIWLHRKDKHDTTTEPGFDAPAWIKKKLEGAYEVVPDWMAAVKEKLGKPGTKFACVGYCFGAPFVCEELDKDTCVAGAFAHPAFLEDHHIRGVKKPLFLSCSEIDHTFPAESRRKTIDMLIENKRDYSLQLFGKVEHGFALRGNQNDPYERWVKEQSLKGIVDWFDLWLAQ</sequence>
<comment type="caution">
    <text evidence="2">The sequence shown here is derived from an EMBL/GenBank/DDBJ whole genome shotgun (WGS) entry which is preliminary data.</text>
</comment>
<dbReference type="Pfam" id="PF01738">
    <property type="entry name" value="DLH"/>
    <property type="match status" value="1"/>
</dbReference>
<dbReference type="SUPFAM" id="SSF53474">
    <property type="entry name" value="alpha/beta-Hydrolases"/>
    <property type="match status" value="1"/>
</dbReference>
<dbReference type="GO" id="GO:0016787">
    <property type="term" value="F:hydrolase activity"/>
    <property type="evidence" value="ECO:0007669"/>
    <property type="project" value="InterPro"/>
</dbReference>
<proteinExistence type="predicted"/>
<dbReference type="OrthoDB" id="1393670at2759"/>
<feature type="domain" description="Dienelactone hydrolase" evidence="1">
    <location>
        <begin position="35"/>
        <end position="254"/>
    </location>
</feature>
<reference evidence="2" key="1">
    <citation type="submission" date="2022-10" db="EMBL/GenBank/DDBJ databases">
        <title>Tapping the CABI collections for fungal endophytes: first genome assemblies for Collariella, Neodidymelliopsis, Ascochyta clinopodiicola, Didymella pomorum, Didymosphaeria variabile, Neocosmospora piperis and Neocucurbitaria cava.</title>
        <authorList>
            <person name="Hill R."/>
        </authorList>
    </citation>
    <scope>NUCLEOTIDE SEQUENCE</scope>
    <source>
        <strain evidence="2">IMI 355082</strain>
    </source>
</reference>
<organism evidence="2 3">
    <name type="scientific">Gnomoniopsis smithogilvyi</name>
    <dbReference type="NCBI Taxonomy" id="1191159"/>
    <lineage>
        <taxon>Eukaryota</taxon>
        <taxon>Fungi</taxon>
        <taxon>Dikarya</taxon>
        <taxon>Ascomycota</taxon>
        <taxon>Pezizomycotina</taxon>
        <taxon>Sordariomycetes</taxon>
        <taxon>Sordariomycetidae</taxon>
        <taxon>Diaporthales</taxon>
        <taxon>Gnomoniaceae</taxon>
        <taxon>Gnomoniopsis</taxon>
    </lineage>
</organism>
<dbReference type="InterPro" id="IPR029058">
    <property type="entry name" value="AB_hydrolase_fold"/>
</dbReference>
<dbReference type="Proteomes" id="UP001140453">
    <property type="component" value="Unassembled WGS sequence"/>
</dbReference>
<dbReference type="PANTHER" id="PTHR17630">
    <property type="entry name" value="DIENELACTONE HYDROLASE"/>
    <property type="match status" value="1"/>
</dbReference>
<evidence type="ECO:0000259" key="1">
    <source>
        <dbReference type="Pfam" id="PF01738"/>
    </source>
</evidence>
<dbReference type="PANTHER" id="PTHR17630:SF44">
    <property type="entry name" value="PROTEIN AIM2"/>
    <property type="match status" value="1"/>
</dbReference>
<accession>A0A9W9D2L5</accession>
<dbReference type="AlphaFoldDB" id="A0A9W9D2L5"/>
<evidence type="ECO:0000313" key="3">
    <source>
        <dbReference type="Proteomes" id="UP001140453"/>
    </source>
</evidence>
<dbReference type="Gene3D" id="3.40.50.1820">
    <property type="entry name" value="alpha/beta hydrolase"/>
    <property type="match status" value="1"/>
</dbReference>
<dbReference type="EMBL" id="JAPEVB010000001">
    <property type="protein sequence ID" value="KAJ4397205.1"/>
    <property type="molecule type" value="Genomic_DNA"/>
</dbReference>